<dbReference type="GO" id="GO:0005506">
    <property type="term" value="F:iron ion binding"/>
    <property type="evidence" value="ECO:0007669"/>
    <property type="project" value="UniProtKB-ARBA"/>
</dbReference>
<dbReference type="PANTHER" id="PTHR20883">
    <property type="entry name" value="PHYTANOYL-COA DIOXYGENASE DOMAIN CONTAINING 1"/>
    <property type="match status" value="1"/>
</dbReference>
<dbReference type="AlphaFoldDB" id="A0A450ZCS1"/>
<gene>
    <name evidence="2" type="ORF">BECKTUN1418D_GA0071000_100910</name>
</gene>
<sequence length="284" mass="33086">MIKINMLKLTKRTDPVVWSKGIYTPLTVEQLDNYERQGYLLIKGFFTADEVDRLNEQTQLLADKRPKNALFGSESKEGHLRFLLGIHNDEPFKKYARNGFIVSAAKQILDSDVYIYQSKVVSKEPFVGQEIPFHTDYYVWNSIDGLPAPRITNVSIFLTDQEVFNGALMVVPGSHKYFLQVRRQQPHLADKEDFDNVANLRQRRYDQIDQKEFRMIAEQNSFDCLTGQKGDVLFFDANIIHGSTDNISPFQRRQLFFTYNQISNKPANPVRPDFMVDRDYEIIR</sequence>
<dbReference type="Pfam" id="PF05721">
    <property type="entry name" value="PhyH"/>
    <property type="match status" value="1"/>
</dbReference>
<dbReference type="EMBL" id="CAADFX010000009">
    <property type="protein sequence ID" value="VFK51582.1"/>
    <property type="molecule type" value="Genomic_DNA"/>
</dbReference>
<accession>A0A450ZCS1</accession>
<dbReference type="PANTHER" id="PTHR20883:SF48">
    <property type="entry name" value="ECTOINE DIOXYGENASE"/>
    <property type="match status" value="1"/>
</dbReference>
<proteinExistence type="predicted"/>
<evidence type="ECO:0000313" key="2">
    <source>
        <dbReference type="EMBL" id="VFK51582.1"/>
    </source>
</evidence>
<dbReference type="InterPro" id="IPR008775">
    <property type="entry name" value="Phytyl_CoA_dOase-like"/>
</dbReference>
<organism evidence="2">
    <name type="scientific">Candidatus Kentrum sp. TUN</name>
    <dbReference type="NCBI Taxonomy" id="2126343"/>
    <lineage>
        <taxon>Bacteria</taxon>
        <taxon>Pseudomonadati</taxon>
        <taxon>Pseudomonadota</taxon>
        <taxon>Gammaproteobacteria</taxon>
        <taxon>Candidatus Kentrum</taxon>
    </lineage>
</organism>
<name>A0A450ZCS1_9GAMM</name>
<comment type="cofactor">
    <cofactor evidence="1">
        <name>Fe(2+)</name>
        <dbReference type="ChEBI" id="CHEBI:29033"/>
    </cofactor>
</comment>
<reference evidence="2" key="1">
    <citation type="submission" date="2019-02" db="EMBL/GenBank/DDBJ databases">
        <authorList>
            <person name="Gruber-Vodicka R. H."/>
            <person name="Seah K. B. B."/>
        </authorList>
    </citation>
    <scope>NUCLEOTIDE SEQUENCE</scope>
    <source>
        <strain evidence="2">BECK_BY1</strain>
    </source>
</reference>
<dbReference type="SUPFAM" id="SSF51197">
    <property type="entry name" value="Clavaminate synthase-like"/>
    <property type="match status" value="1"/>
</dbReference>
<dbReference type="GO" id="GO:0016706">
    <property type="term" value="F:2-oxoglutarate-dependent dioxygenase activity"/>
    <property type="evidence" value="ECO:0007669"/>
    <property type="project" value="UniProtKB-ARBA"/>
</dbReference>
<dbReference type="Gene3D" id="2.60.120.620">
    <property type="entry name" value="q2cbj1_9rhob like domain"/>
    <property type="match status" value="1"/>
</dbReference>
<protein>
    <submittedName>
        <fullName evidence="2">Ectoine hydroxylase</fullName>
    </submittedName>
</protein>
<evidence type="ECO:0000256" key="1">
    <source>
        <dbReference type="ARBA" id="ARBA00001954"/>
    </source>
</evidence>